<reference evidence="1 2" key="1">
    <citation type="submission" date="2018-06" db="EMBL/GenBank/DDBJ databases">
        <title>Complete Genomes of Monosporascus.</title>
        <authorList>
            <person name="Robinson A.J."/>
            <person name="Natvig D.O."/>
        </authorList>
    </citation>
    <scope>NUCLEOTIDE SEQUENCE [LARGE SCALE GENOMIC DNA]</scope>
    <source>
        <strain evidence="1 2">CBS 110550</strain>
    </source>
</reference>
<gene>
    <name evidence="1" type="ORF">DL764_004090</name>
</gene>
<dbReference type="OrthoDB" id="4777020at2759"/>
<protein>
    <submittedName>
        <fullName evidence="1">Uncharacterized protein</fullName>
    </submittedName>
</protein>
<keyword evidence="2" id="KW-1185">Reference proteome</keyword>
<proteinExistence type="predicted"/>
<evidence type="ECO:0000313" key="2">
    <source>
        <dbReference type="Proteomes" id="UP000293360"/>
    </source>
</evidence>
<sequence>MATTRRNTSPSEVYSTDNDFDASSVPNCVQILKKIGKLQAQRKEGREKIASAYEKKLSTIKVRSEDHHRAQCEKLTTLKSEKLQVLILAIEKRRACEDAILRQIITLRKDANHVAMLIDAIYQARMEDAKSTGA</sequence>
<name>A0A4Q4TE45_9PEZI</name>
<comment type="caution">
    <text evidence="1">The sequence shown here is derived from an EMBL/GenBank/DDBJ whole genome shotgun (WGS) entry which is preliminary data.</text>
</comment>
<accession>A0A4Q4TE45</accession>
<dbReference type="Proteomes" id="UP000293360">
    <property type="component" value="Unassembled WGS sequence"/>
</dbReference>
<dbReference type="EMBL" id="QJNU01000185">
    <property type="protein sequence ID" value="RYP05015.1"/>
    <property type="molecule type" value="Genomic_DNA"/>
</dbReference>
<organism evidence="1 2">
    <name type="scientific">Monosporascus ibericus</name>
    <dbReference type="NCBI Taxonomy" id="155417"/>
    <lineage>
        <taxon>Eukaryota</taxon>
        <taxon>Fungi</taxon>
        <taxon>Dikarya</taxon>
        <taxon>Ascomycota</taxon>
        <taxon>Pezizomycotina</taxon>
        <taxon>Sordariomycetes</taxon>
        <taxon>Xylariomycetidae</taxon>
        <taxon>Xylariales</taxon>
        <taxon>Xylariales incertae sedis</taxon>
        <taxon>Monosporascus</taxon>
    </lineage>
</organism>
<dbReference type="AlphaFoldDB" id="A0A4Q4TE45"/>
<evidence type="ECO:0000313" key="1">
    <source>
        <dbReference type="EMBL" id="RYP05015.1"/>
    </source>
</evidence>